<accession>A0ABV1RC63</accession>
<proteinExistence type="predicted"/>
<protein>
    <submittedName>
        <fullName evidence="5">Response regulator</fullName>
    </submittedName>
</protein>
<dbReference type="SUPFAM" id="SSF47384">
    <property type="entry name" value="Homodimeric domain of signal transducing histidine kinase"/>
    <property type="match status" value="1"/>
</dbReference>
<keyword evidence="1 2" id="KW-0597">Phosphoprotein</keyword>
<dbReference type="Gene3D" id="3.40.50.2300">
    <property type="match status" value="2"/>
</dbReference>
<dbReference type="InterPro" id="IPR036097">
    <property type="entry name" value="HisK_dim/P_sf"/>
</dbReference>
<feature type="domain" description="Response regulatory" evidence="4">
    <location>
        <begin position="169"/>
        <end position="285"/>
    </location>
</feature>
<name>A0ABV1RC63_9ALTE</name>
<sequence>MNKSISAIKMTAAFNTDFKGLNVLLVDNVQNIRVTLAAMLSTLGFNKILQAKNGIEALATIEEHPIDIVISEVNLPRLDGIELLIKVRASEAHASMPFIMLSADIEQSEVLRAIRHGVSEYVAKPFSIKILEERIRRALTTPVNQAAGLIKKAESSKSNEIAIDSRKPSILIVDDSPDIIDLVSGLLEKEYTIRAARNGKVALKICESDLSPDLILLDIVMPEMDGMNVCRELKSNPKTQHIDVIFLTAIDDSEKIVKGFALGAVDFVTKPIDPPVLMARVATHLRVNRANKALRNQIDTLIENEKLRDEFESILQSDLKGPLNEIFNQIEFMQSAKSEVKKSQLRIDNLKRSCTLLSQLIDNMLTFRRIENGDFRCTPCQFDLVQLISEVFDLYYVAIQNKQLEQRINLPTQFMVNAEPLLTSSVIANLLNFLVDTAHRGSYISCELVQQEQTASLSLSVSSVLDETIVERFFDKRAVLANTGKHNMYAAKLMASVQRGALELTSDRQSGTQLLFTLPAL</sequence>
<evidence type="ECO:0000259" key="3">
    <source>
        <dbReference type="PROSITE" id="PS50109"/>
    </source>
</evidence>
<comment type="caution">
    <text evidence="2">Lacks conserved residue(s) required for the propagation of feature annotation.</text>
</comment>
<dbReference type="InterPro" id="IPR036890">
    <property type="entry name" value="HATPase_C_sf"/>
</dbReference>
<evidence type="ECO:0000313" key="5">
    <source>
        <dbReference type="EMBL" id="MER2490504.1"/>
    </source>
</evidence>
<gene>
    <name evidence="5" type="ORF">ABS311_01220</name>
</gene>
<evidence type="ECO:0000259" key="4">
    <source>
        <dbReference type="PROSITE" id="PS50110"/>
    </source>
</evidence>
<evidence type="ECO:0000256" key="2">
    <source>
        <dbReference type="PROSITE-ProRule" id="PRU00169"/>
    </source>
</evidence>
<evidence type="ECO:0000313" key="6">
    <source>
        <dbReference type="Proteomes" id="UP001467690"/>
    </source>
</evidence>
<dbReference type="Gene3D" id="1.10.287.130">
    <property type="match status" value="1"/>
</dbReference>
<dbReference type="PROSITE" id="PS50109">
    <property type="entry name" value="HIS_KIN"/>
    <property type="match status" value="1"/>
</dbReference>
<dbReference type="InterPro" id="IPR005467">
    <property type="entry name" value="His_kinase_dom"/>
</dbReference>
<dbReference type="InterPro" id="IPR001789">
    <property type="entry name" value="Sig_transdc_resp-reg_receiver"/>
</dbReference>
<feature type="domain" description="Response regulatory" evidence="4">
    <location>
        <begin position="22"/>
        <end position="139"/>
    </location>
</feature>
<organism evidence="5 6">
    <name type="scientific">Catenovulum sediminis</name>
    <dbReference type="NCBI Taxonomy" id="1740262"/>
    <lineage>
        <taxon>Bacteria</taxon>
        <taxon>Pseudomonadati</taxon>
        <taxon>Pseudomonadota</taxon>
        <taxon>Gammaproteobacteria</taxon>
        <taxon>Alteromonadales</taxon>
        <taxon>Alteromonadaceae</taxon>
        <taxon>Catenovulum</taxon>
    </lineage>
</organism>
<feature type="domain" description="Histidine kinase" evidence="3">
    <location>
        <begin position="314"/>
        <end position="521"/>
    </location>
</feature>
<dbReference type="Proteomes" id="UP001467690">
    <property type="component" value="Unassembled WGS sequence"/>
</dbReference>
<dbReference type="PROSITE" id="PS50110">
    <property type="entry name" value="RESPONSE_REGULATORY"/>
    <property type="match status" value="2"/>
</dbReference>
<feature type="modified residue" description="4-aspartylphosphate" evidence="2">
    <location>
        <position position="218"/>
    </location>
</feature>
<dbReference type="InterPro" id="IPR011006">
    <property type="entry name" value="CheY-like_superfamily"/>
</dbReference>
<dbReference type="EMBL" id="JBELOE010000059">
    <property type="protein sequence ID" value="MER2490504.1"/>
    <property type="molecule type" value="Genomic_DNA"/>
</dbReference>
<dbReference type="PANTHER" id="PTHR43547">
    <property type="entry name" value="TWO-COMPONENT HISTIDINE KINASE"/>
    <property type="match status" value="1"/>
</dbReference>
<dbReference type="SMART" id="SM00448">
    <property type="entry name" value="REC"/>
    <property type="match status" value="2"/>
</dbReference>
<reference evidence="5 6" key="1">
    <citation type="submission" date="2024-06" db="EMBL/GenBank/DDBJ databases">
        <authorList>
            <person name="Chen R.Y."/>
        </authorList>
    </citation>
    <scope>NUCLEOTIDE SEQUENCE [LARGE SCALE GENOMIC DNA]</scope>
    <source>
        <strain evidence="5 6">D2</strain>
    </source>
</reference>
<dbReference type="SUPFAM" id="SSF52172">
    <property type="entry name" value="CheY-like"/>
    <property type="match status" value="2"/>
</dbReference>
<dbReference type="PANTHER" id="PTHR43547:SF2">
    <property type="entry name" value="HYBRID SIGNAL TRANSDUCTION HISTIDINE KINASE C"/>
    <property type="match status" value="1"/>
</dbReference>
<evidence type="ECO:0000256" key="1">
    <source>
        <dbReference type="ARBA" id="ARBA00022553"/>
    </source>
</evidence>
<dbReference type="RefSeq" id="WP_143869993.1">
    <property type="nucleotide sequence ID" value="NZ_CP041660.1"/>
</dbReference>
<comment type="caution">
    <text evidence="5">The sequence shown here is derived from an EMBL/GenBank/DDBJ whole genome shotgun (WGS) entry which is preliminary data.</text>
</comment>
<dbReference type="Gene3D" id="3.30.565.10">
    <property type="entry name" value="Histidine kinase-like ATPase, C-terminal domain"/>
    <property type="match status" value="1"/>
</dbReference>
<dbReference type="SUPFAM" id="SSF55874">
    <property type="entry name" value="ATPase domain of HSP90 chaperone/DNA topoisomerase II/histidine kinase"/>
    <property type="match status" value="1"/>
</dbReference>
<keyword evidence="6" id="KW-1185">Reference proteome</keyword>
<dbReference type="Pfam" id="PF00072">
    <property type="entry name" value="Response_reg"/>
    <property type="match status" value="2"/>
</dbReference>